<keyword evidence="6 7" id="KW-0472">Membrane</keyword>
<dbReference type="EMBL" id="CP002038">
    <property type="protein sequence ID" value="ADM98482.1"/>
    <property type="molecule type" value="Genomic_DNA"/>
</dbReference>
<evidence type="ECO:0000256" key="4">
    <source>
        <dbReference type="ARBA" id="ARBA00022692"/>
    </source>
</evidence>
<feature type="transmembrane region" description="Helical" evidence="7">
    <location>
        <begin position="119"/>
        <end position="138"/>
    </location>
</feature>
<dbReference type="eggNOG" id="COG3274">
    <property type="taxonomic scope" value="Bacteria"/>
</dbReference>
<dbReference type="InterPro" id="IPR002656">
    <property type="entry name" value="Acyl_transf_3_dom"/>
</dbReference>
<name>E0SC14_DICD3</name>
<evidence type="ECO:0000256" key="1">
    <source>
        <dbReference type="ARBA" id="ARBA00004651"/>
    </source>
</evidence>
<dbReference type="STRING" id="198628.Dda3937_04140"/>
<organism evidence="9 10">
    <name type="scientific">Dickeya dadantii (strain 3937)</name>
    <name type="common">Erwinia chrysanthemi (strain 3937)</name>
    <dbReference type="NCBI Taxonomy" id="198628"/>
    <lineage>
        <taxon>Bacteria</taxon>
        <taxon>Pseudomonadati</taxon>
        <taxon>Pseudomonadota</taxon>
        <taxon>Gammaproteobacteria</taxon>
        <taxon>Enterobacterales</taxon>
        <taxon>Pectobacteriaceae</taxon>
        <taxon>Dickeya</taxon>
    </lineage>
</organism>
<feature type="transmembrane region" description="Helical" evidence="7">
    <location>
        <begin position="81"/>
        <end position="99"/>
    </location>
</feature>
<dbReference type="RefSeq" id="WP_013317935.1">
    <property type="nucleotide sequence ID" value="NC_014500.1"/>
</dbReference>
<sequence>MEWLYIARIVSTFAVIVLHLSAYTVALADLGTFPWWVGNLYDSLVRWCVPVFIMISGALLLSPEKVDSLSGFYKKRIGKILVPLLFWSFFFILWSIGKAKFNGGGEGDILKNIMNGRPYYHMWFLYMIIGLYVFTPLVKTLVTNTSEERLLFFIFLMFVCCSLSDMYNFFTGNDDFLFIGEFIYYIPYYILGHLIARKRTTKSISLYIVLFLISFTLTSVGCYLLSSFSGKEAGLYFYNYLSFNVILMSVSFMWILKFSHLNKSHNKKLKFLSDISLGVYLIHPVFIEVFYYLAARRWIDYPIISIPLMSVIVLMCCIAAVFFIKKIPYLRRVV</sequence>
<dbReference type="KEGG" id="ddd:Dda3937_04140"/>
<dbReference type="Pfam" id="PF01757">
    <property type="entry name" value="Acyl_transf_3"/>
    <property type="match status" value="1"/>
</dbReference>
<keyword evidence="3" id="KW-1003">Cell membrane</keyword>
<feature type="transmembrane region" description="Helical" evidence="7">
    <location>
        <begin position="277"/>
        <end position="295"/>
    </location>
</feature>
<proteinExistence type="inferred from homology"/>
<feature type="transmembrane region" description="Helical" evidence="7">
    <location>
        <begin position="176"/>
        <end position="196"/>
    </location>
</feature>
<dbReference type="GO" id="GO:0016413">
    <property type="term" value="F:O-acetyltransferase activity"/>
    <property type="evidence" value="ECO:0007669"/>
    <property type="project" value="TreeGrafter"/>
</dbReference>
<dbReference type="GO" id="GO:0009246">
    <property type="term" value="P:enterobacterial common antigen biosynthetic process"/>
    <property type="evidence" value="ECO:0007669"/>
    <property type="project" value="TreeGrafter"/>
</dbReference>
<feature type="transmembrane region" description="Helical" evidence="7">
    <location>
        <begin position="235"/>
        <end position="256"/>
    </location>
</feature>
<evidence type="ECO:0000256" key="7">
    <source>
        <dbReference type="SAM" id="Phobius"/>
    </source>
</evidence>
<dbReference type="Proteomes" id="UP000006859">
    <property type="component" value="Chromosome"/>
</dbReference>
<dbReference type="AlphaFoldDB" id="E0SC14"/>
<dbReference type="HOGENOM" id="CLU_047714_0_0_6"/>
<keyword evidence="10" id="KW-1185">Reference proteome</keyword>
<gene>
    <name evidence="9" type="ordered locus">Dda3937_04140</name>
</gene>
<evidence type="ECO:0000313" key="10">
    <source>
        <dbReference type="Proteomes" id="UP000006859"/>
    </source>
</evidence>
<feature type="transmembrane region" description="Helical" evidence="7">
    <location>
        <begin position="44"/>
        <end position="61"/>
    </location>
</feature>
<dbReference type="PANTHER" id="PTHR40074:SF2">
    <property type="entry name" value="O-ACETYLTRANSFERASE WECH"/>
    <property type="match status" value="1"/>
</dbReference>
<protein>
    <submittedName>
        <fullName evidence="9">Integral membrane protein</fullName>
        <ecNumber evidence="9">2.-.-.-</ecNumber>
    </submittedName>
</protein>
<feature type="transmembrane region" description="Helical" evidence="7">
    <location>
        <begin position="208"/>
        <end position="229"/>
    </location>
</feature>
<reference evidence="9 10" key="1">
    <citation type="journal article" date="2011" name="J. Bacteriol.">
        <title>Genome sequence of the plant-pathogenic bacterium Dickeya dadantii 3937.</title>
        <authorList>
            <person name="Glasner J.D."/>
            <person name="Yang C.H."/>
            <person name="Reverchon S."/>
            <person name="Hugouvieux-Cotte-Pattat N."/>
            <person name="Condemine G."/>
            <person name="Bohin J.P."/>
            <person name="Van Gijsegem F."/>
            <person name="Yang S."/>
            <person name="Franza T."/>
            <person name="Expert D."/>
            <person name="Plunkett G. III"/>
            <person name="San Francisco M.J."/>
            <person name="Charkowski A.O."/>
            <person name="Py B."/>
            <person name="Bell K."/>
            <person name="Rauscher L."/>
            <person name="Rodriguez-Palenzuela P."/>
            <person name="Toussaint A."/>
            <person name="Holeva M.C."/>
            <person name="He S.Y."/>
            <person name="Douet V."/>
            <person name="Boccara M."/>
            <person name="Blanco C."/>
            <person name="Toth I."/>
            <person name="Anderson B.D."/>
            <person name="Biehl B.S."/>
            <person name="Mau B."/>
            <person name="Flynn S.M."/>
            <person name="Barras F."/>
            <person name="Lindeberg M."/>
            <person name="Birch P.R."/>
            <person name="Tsuyumu S."/>
            <person name="Shi X."/>
            <person name="Hibbing M."/>
            <person name="Yap M.N."/>
            <person name="Carpentier M."/>
            <person name="Dassa E."/>
            <person name="Umehara M."/>
            <person name="Kim J.F."/>
            <person name="Rusch M."/>
            <person name="Soni P."/>
            <person name="Mayhew G.F."/>
            <person name="Fouts D.E."/>
            <person name="Gill S.R."/>
            <person name="Blattner F.R."/>
            <person name="Keen N.T."/>
            <person name="Perna N.T."/>
        </authorList>
    </citation>
    <scope>NUCLEOTIDE SEQUENCE [LARGE SCALE GENOMIC DNA]</scope>
    <source>
        <strain evidence="9 10">3937</strain>
    </source>
</reference>
<dbReference type="GO" id="GO:0005886">
    <property type="term" value="C:plasma membrane"/>
    <property type="evidence" value="ECO:0007669"/>
    <property type="project" value="UniProtKB-SubCell"/>
</dbReference>
<evidence type="ECO:0000259" key="8">
    <source>
        <dbReference type="Pfam" id="PF01757"/>
    </source>
</evidence>
<dbReference type="PATRIC" id="fig|198628.6.peg.2260"/>
<evidence type="ECO:0000256" key="3">
    <source>
        <dbReference type="ARBA" id="ARBA00022475"/>
    </source>
</evidence>
<comment type="similarity">
    <text evidence="2">Belongs to the acyltransferase 3 family.</text>
</comment>
<feature type="transmembrane region" description="Helical" evidence="7">
    <location>
        <begin position="150"/>
        <end position="170"/>
    </location>
</feature>
<evidence type="ECO:0000256" key="5">
    <source>
        <dbReference type="ARBA" id="ARBA00022989"/>
    </source>
</evidence>
<keyword evidence="5 7" id="KW-1133">Transmembrane helix</keyword>
<dbReference type="PANTHER" id="PTHR40074">
    <property type="entry name" value="O-ACETYLTRANSFERASE WECH"/>
    <property type="match status" value="1"/>
</dbReference>
<keyword evidence="9" id="KW-0808">Transferase</keyword>
<evidence type="ECO:0000256" key="6">
    <source>
        <dbReference type="ARBA" id="ARBA00023136"/>
    </source>
</evidence>
<dbReference type="OrthoDB" id="1072135at2"/>
<comment type="subcellular location">
    <subcellularLocation>
        <location evidence="1">Cell membrane</location>
        <topology evidence="1">Multi-pass membrane protein</topology>
    </subcellularLocation>
</comment>
<evidence type="ECO:0000256" key="2">
    <source>
        <dbReference type="ARBA" id="ARBA00007400"/>
    </source>
</evidence>
<accession>E0SC14</accession>
<feature type="domain" description="Acyltransferase 3" evidence="8">
    <location>
        <begin position="2"/>
        <end position="319"/>
    </location>
</feature>
<dbReference type="EC" id="2.-.-.-" evidence="9"/>
<feature type="transmembrane region" description="Helical" evidence="7">
    <location>
        <begin position="301"/>
        <end position="324"/>
    </location>
</feature>
<keyword evidence="4 7" id="KW-0812">Transmembrane</keyword>
<evidence type="ECO:0000313" key="9">
    <source>
        <dbReference type="EMBL" id="ADM98482.1"/>
    </source>
</evidence>